<dbReference type="STRING" id="512763.DC20_17010"/>
<dbReference type="EMBL" id="CP012643">
    <property type="protein sequence ID" value="ALJ01533.1"/>
    <property type="molecule type" value="Genomic_DNA"/>
</dbReference>
<accession>A0A0P0C8A5</accession>
<comment type="similarity">
    <text evidence="1">Belongs to the 5'-AMP-activated protein kinase beta subunit family.</text>
</comment>
<dbReference type="InterPro" id="IPR050827">
    <property type="entry name" value="CRP1_MDG1_kinase"/>
</dbReference>
<sequence length="89" mass="10501">MSPNYTFRLKGHEKAKAVYVAGDFNNWDPKALLMRREGNEWVFDVHLPLGKNRYKFVVDGEWIIDPANKLWEQNEHNTGNSIIWIEANR</sequence>
<protein>
    <recommendedName>
        <fullName evidence="2">AMP-activated protein kinase glycogen-binding domain-containing protein</fullName>
    </recommendedName>
</protein>
<dbReference type="Proteomes" id="UP000061382">
    <property type="component" value="Chromosome"/>
</dbReference>
<dbReference type="AlphaFoldDB" id="A0A0P0C8A5"/>
<dbReference type="PATRIC" id="fig|512763.3.peg.3740"/>
<dbReference type="PANTHER" id="PTHR10343:SF84">
    <property type="entry name" value="5'-AMP-ACTIVATED PROTEIN KINASE SUBUNIT BETA-1"/>
    <property type="match status" value="1"/>
</dbReference>
<evidence type="ECO:0000256" key="1">
    <source>
        <dbReference type="ARBA" id="ARBA00010926"/>
    </source>
</evidence>
<evidence type="ECO:0000313" key="4">
    <source>
        <dbReference type="Proteomes" id="UP000061382"/>
    </source>
</evidence>
<dbReference type="Pfam" id="PF16561">
    <property type="entry name" value="AMPK1_CBM"/>
    <property type="match status" value="1"/>
</dbReference>
<evidence type="ECO:0000313" key="3">
    <source>
        <dbReference type="EMBL" id="ALJ01533.1"/>
    </source>
</evidence>
<dbReference type="InterPro" id="IPR013783">
    <property type="entry name" value="Ig-like_fold"/>
</dbReference>
<dbReference type="InterPro" id="IPR032640">
    <property type="entry name" value="AMPK1_CBM"/>
</dbReference>
<dbReference type="SUPFAM" id="SSF81296">
    <property type="entry name" value="E set domains"/>
    <property type="match status" value="1"/>
</dbReference>
<name>A0A0P0C8A5_9BACT</name>
<dbReference type="Gene3D" id="2.60.40.10">
    <property type="entry name" value="Immunoglobulins"/>
    <property type="match status" value="1"/>
</dbReference>
<organism evidence="3 4">
    <name type="scientific">Rufibacter tibetensis</name>
    <dbReference type="NCBI Taxonomy" id="512763"/>
    <lineage>
        <taxon>Bacteria</taxon>
        <taxon>Pseudomonadati</taxon>
        <taxon>Bacteroidota</taxon>
        <taxon>Cytophagia</taxon>
        <taxon>Cytophagales</taxon>
        <taxon>Hymenobacteraceae</taxon>
        <taxon>Rufibacter</taxon>
    </lineage>
</organism>
<feature type="domain" description="AMP-activated protein kinase glycogen-binding" evidence="2">
    <location>
        <begin position="11"/>
        <end position="85"/>
    </location>
</feature>
<keyword evidence="4" id="KW-1185">Reference proteome</keyword>
<dbReference type="InterPro" id="IPR014756">
    <property type="entry name" value="Ig_E-set"/>
</dbReference>
<reference evidence="3 4" key="1">
    <citation type="submission" date="2015-08" db="EMBL/GenBank/DDBJ databases">
        <title>Complete genome sequence of Rufibacter tibetensis strain 1351t, a radiation-resistant bacterium from tibet plateau.</title>
        <authorList>
            <person name="Dai J."/>
        </authorList>
    </citation>
    <scope>NUCLEOTIDE SEQUENCE [LARGE SCALE GENOMIC DNA]</scope>
    <source>
        <strain evidence="3 4">1351</strain>
    </source>
</reference>
<dbReference type="KEGG" id="rti:DC20_17010"/>
<evidence type="ECO:0000259" key="2">
    <source>
        <dbReference type="Pfam" id="PF16561"/>
    </source>
</evidence>
<proteinExistence type="inferred from homology"/>
<gene>
    <name evidence="3" type="ORF">DC20_17010</name>
</gene>
<dbReference type="PANTHER" id="PTHR10343">
    <property type="entry name" value="5'-AMP-ACTIVATED PROTEIN KINASE , BETA SUBUNIT"/>
    <property type="match status" value="1"/>
</dbReference>